<evidence type="ECO:0000256" key="4">
    <source>
        <dbReference type="PROSITE-ProRule" id="PRU00134"/>
    </source>
</evidence>
<evidence type="ECO:0000256" key="1">
    <source>
        <dbReference type="ARBA" id="ARBA00022723"/>
    </source>
</evidence>
<dbReference type="SUPFAM" id="SSF144232">
    <property type="entry name" value="HIT/MYND zinc finger-like"/>
    <property type="match status" value="1"/>
</dbReference>
<dbReference type="EMBL" id="JH687888">
    <property type="protein sequence ID" value="EJD35504.1"/>
    <property type="molecule type" value="Genomic_DNA"/>
</dbReference>
<accession>J0LEZ9</accession>
<dbReference type="eggNOG" id="ENOG502T2NK">
    <property type="taxonomic scope" value="Eukaryota"/>
</dbReference>
<organism evidence="6 7">
    <name type="scientific">Auricularia subglabra (strain TFB-10046 / SS5)</name>
    <name type="common">White-rot fungus</name>
    <name type="synonym">Auricularia delicata (strain TFB10046)</name>
    <dbReference type="NCBI Taxonomy" id="717982"/>
    <lineage>
        <taxon>Eukaryota</taxon>
        <taxon>Fungi</taxon>
        <taxon>Dikarya</taxon>
        <taxon>Basidiomycota</taxon>
        <taxon>Agaricomycotina</taxon>
        <taxon>Agaricomycetes</taxon>
        <taxon>Auriculariales</taxon>
        <taxon>Auriculariaceae</taxon>
        <taxon>Auricularia</taxon>
    </lineage>
</organism>
<gene>
    <name evidence="6" type="ORF">AURDEDRAFT_130598</name>
</gene>
<sequence length="505" mass="56630">MPAPTRRSVTCEVHTHGLDVDKDEFDDRIVRWAGNLAAALQPVFSPTICPGCMSSFCQVTVPKNSIIYVLQTRCHAFWDATMTFVAADWTSERRHAVSELLRRTGAQCGRCQARSCCAVDMAKIVAAPSVFDLIFKLACSYVRIGAHHSLLSDKRFISTHGRWPTSAEQLFPYGAERTISNLVAQLTTNSCAEWVLFSLISLHRPLAFPVFMKAPNRARIISYLVTRFTACVSEFNADLARLRQPVIPAVRKRLVLRHIQTYQFGATMFLAICFGPDHSAEAHWEFCHQHELELFHAFDKMVALLPDDAVDKYKTMVYLDTQLWFMLQTDPRLAAEAGPPPAYIRGVVPLTALQDPYRALFQYIRLRTGKRGCQRPECGMTVHDKTTPGGFPRCSTCRAVRYCSRECQDADWRCGAVPHKAVCRILRDLSAFVPDAQGVKATEFCAACTEHAFPLEHVDKLIAWATEGKCTPNYAGGAKQTAEVHWFIVGDAVALKEPLPETSRR</sequence>
<dbReference type="OrthoDB" id="3071392at2759"/>
<feature type="domain" description="MYND-type" evidence="5">
    <location>
        <begin position="375"/>
        <end position="423"/>
    </location>
</feature>
<keyword evidence="3" id="KW-0862">Zinc</keyword>
<dbReference type="AlphaFoldDB" id="J0LEZ9"/>
<keyword evidence="1" id="KW-0479">Metal-binding</keyword>
<dbReference type="InParanoid" id="J0LEZ9"/>
<keyword evidence="7" id="KW-1185">Reference proteome</keyword>
<dbReference type="Pfam" id="PF01753">
    <property type="entry name" value="zf-MYND"/>
    <property type="match status" value="1"/>
</dbReference>
<dbReference type="Proteomes" id="UP000006514">
    <property type="component" value="Unassembled WGS sequence"/>
</dbReference>
<keyword evidence="2 4" id="KW-0863">Zinc-finger</keyword>
<protein>
    <recommendedName>
        <fullName evidence="5">MYND-type domain-containing protein</fullName>
    </recommendedName>
</protein>
<evidence type="ECO:0000259" key="5">
    <source>
        <dbReference type="PROSITE" id="PS50865"/>
    </source>
</evidence>
<name>J0LEZ9_AURST</name>
<evidence type="ECO:0000256" key="3">
    <source>
        <dbReference type="ARBA" id="ARBA00022833"/>
    </source>
</evidence>
<dbReference type="GO" id="GO:0008270">
    <property type="term" value="F:zinc ion binding"/>
    <property type="evidence" value="ECO:0007669"/>
    <property type="project" value="UniProtKB-KW"/>
</dbReference>
<dbReference type="KEGG" id="adl:AURDEDRAFT_130598"/>
<evidence type="ECO:0000256" key="2">
    <source>
        <dbReference type="ARBA" id="ARBA00022771"/>
    </source>
</evidence>
<proteinExistence type="predicted"/>
<evidence type="ECO:0000313" key="7">
    <source>
        <dbReference type="Proteomes" id="UP000006514"/>
    </source>
</evidence>
<reference evidence="7" key="1">
    <citation type="journal article" date="2012" name="Science">
        <title>The Paleozoic origin of enzymatic lignin decomposition reconstructed from 31 fungal genomes.</title>
        <authorList>
            <person name="Floudas D."/>
            <person name="Binder M."/>
            <person name="Riley R."/>
            <person name="Barry K."/>
            <person name="Blanchette R.A."/>
            <person name="Henrissat B."/>
            <person name="Martinez A.T."/>
            <person name="Otillar R."/>
            <person name="Spatafora J.W."/>
            <person name="Yadav J.S."/>
            <person name="Aerts A."/>
            <person name="Benoit I."/>
            <person name="Boyd A."/>
            <person name="Carlson A."/>
            <person name="Copeland A."/>
            <person name="Coutinho P.M."/>
            <person name="de Vries R.P."/>
            <person name="Ferreira P."/>
            <person name="Findley K."/>
            <person name="Foster B."/>
            <person name="Gaskell J."/>
            <person name="Glotzer D."/>
            <person name="Gorecki P."/>
            <person name="Heitman J."/>
            <person name="Hesse C."/>
            <person name="Hori C."/>
            <person name="Igarashi K."/>
            <person name="Jurgens J.A."/>
            <person name="Kallen N."/>
            <person name="Kersten P."/>
            <person name="Kohler A."/>
            <person name="Kuees U."/>
            <person name="Kumar T.K.A."/>
            <person name="Kuo A."/>
            <person name="LaButti K."/>
            <person name="Larrondo L.F."/>
            <person name="Lindquist E."/>
            <person name="Ling A."/>
            <person name="Lombard V."/>
            <person name="Lucas S."/>
            <person name="Lundell T."/>
            <person name="Martin R."/>
            <person name="McLaughlin D.J."/>
            <person name="Morgenstern I."/>
            <person name="Morin E."/>
            <person name="Murat C."/>
            <person name="Nagy L.G."/>
            <person name="Nolan M."/>
            <person name="Ohm R.A."/>
            <person name="Patyshakuliyeva A."/>
            <person name="Rokas A."/>
            <person name="Ruiz-Duenas F.J."/>
            <person name="Sabat G."/>
            <person name="Salamov A."/>
            <person name="Samejima M."/>
            <person name="Schmutz J."/>
            <person name="Slot J.C."/>
            <person name="St John F."/>
            <person name="Stenlid J."/>
            <person name="Sun H."/>
            <person name="Sun S."/>
            <person name="Syed K."/>
            <person name="Tsang A."/>
            <person name="Wiebenga A."/>
            <person name="Young D."/>
            <person name="Pisabarro A."/>
            <person name="Eastwood D.C."/>
            <person name="Martin F."/>
            <person name="Cullen D."/>
            <person name="Grigoriev I.V."/>
            <person name="Hibbett D.S."/>
        </authorList>
    </citation>
    <scope>NUCLEOTIDE SEQUENCE [LARGE SCALE GENOMIC DNA]</scope>
    <source>
        <strain evidence="7">TFB10046</strain>
    </source>
</reference>
<dbReference type="InterPro" id="IPR002893">
    <property type="entry name" value="Znf_MYND"/>
</dbReference>
<evidence type="ECO:0000313" key="6">
    <source>
        <dbReference type="EMBL" id="EJD35504.1"/>
    </source>
</evidence>
<dbReference type="PROSITE" id="PS50865">
    <property type="entry name" value="ZF_MYND_2"/>
    <property type="match status" value="1"/>
</dbReference>
<dbReference type="Gene3D" id="6.10.140.2220">
    <property type="match status" value="1"/>
</dbReference>